<dbReference type="RefSeq" id="WP_314803824.1">
    <property type="nucleotide sequence ID" value="NZ_CP130319.1"/>
</dbReference>
<dbReference type="Pfam" id="PF02518">
    <property type="entry name" value="HATPase_c"/>
    <property type="match status" value="1"/>
</dbReference>
<keyword evidence="7" id="KW-1133">Transmembrane helix</keyword>
<dbReference type="AlphaFoldDB" id="A0AA96LS80"/>
<organism evidence="9 10">
    <name type="scientific">Paenibacillus roseopurpureus</name>
    <dbReference type="NCBI Taxonomy" id="2918901"/>
    <lineage>
        <taxon>Bacteria</taxon>
        <taxon>Bacillati</taxon>
        <taxon>Bacillota</taxon>
        <taxon>Bacilli</taxon>
        <taxon>Bacillales</taxon>
        <taxon>Paenibacillaceae</taxon>
        <taxon>Paenibacillus</taxon>
    </lineage>
</organism>
<dbReference type="InterPro" id="IPR036890">
    <property type="entry name" value="HATPase_C_sf"/>
</dbReference>
<dbReference type="GO" id="GO:0000155">
    <property type="term" value="F:phosphorelay sensor kinase activity"/>
    <property type="evidence" value="ECO:0007669"/>
    <property type="project" value="InterPro"/>
</dbReference>
<evidence type="ECO:0000256" key="7">
    <source>
        <dbReference type="SAM" id="Phobius"/>
    </source>
</evidence>
<feature type="transmembrane region" description="Helical" evidence="7">
    <location>
        <begin position="289"/>
        <end position="310"/>
    </location>
</feature>
<evidence type="ECO:0000256" key="6">
    <source>
        <dbReference type="ARBA" id="ARBA00023136"/>
    </source>
</evidence>
<evidence type="ECO:0000313" key="9">
    <source>
        <dbReference type="EMBL" id="WNR46257.1"/>
    </source>
</evidence>
<feature type="domain" description="HAMP" evidence="8">
    <location>
        <begin position="311"/>
        <end position="363"/>
    </location>
</feature>
<dbReference type="InterPro" id="IPR003594">
    <property type="entry name" value="HATPase_dom"/>
</dbReference>
<dbReference type="Gene3D" id="6.10.340.10">
    <property type="match status" value="1"/>
</dbReference>
<dbReference type="PANTHER" id="PTHR34220:SF7">
    <property type="entry name" value="SENSOR HISTIDINE KINASE YPDA"/>
    <property type="match status" value="1"/>
</dbReference>
<dbReference type="EMBL" id="CP130319">
    <property type="protein sequence ID" value="WNR46257.1"/>
    <property type="molecule type" value="Genomic_DNA"/>
</dbReference>
<proteinExistence type="predicted"/>
<dbReference type="PROSITE" id="PS50885">
    <property type="entry name" value="HAMP"/>
    <property type="match status" value="1"/>
</dbReference>
<accession>A0AA96LS80</accession>
<keyword evidence="5 9" id="KW-0418">Kinase</keyword>
<dbReference type="Proteomes" id="UP001304650">
    <property type="component" value="Chromosome"/>
</dbReference>
<dbReference type="KEGG" id="proo:MJB10_09230"/>
<protein>
    <submittedName>
        <fullName evidence="9">Histidine kinase</fullName>
    </submittedName>
</protein>
<evidence type="ECO:0000256" key="1">
    <source>
        <dbReference type="ARBA" id="ARBA00004651"/>
    </source>
</evidence>
<keyword evidence="10" id="KW-1185">Reference proteome</keyword>
<dbReference type="SUPFAM" id="SSF158472">
    <property type="entry name" value="HAMP domain-like"/>
    <property type="match status" value="1"/>
</dbReference>
<evidence type="ECO:0000256" key="4">
    <source>
        <dbReference type="ARBA" id="ARBA00022679"/>
    </source>
</evidence>
<dbReference type="InterPro" id="IPR050640">
    <property type="entry name" value="Bact_2-comp_sensor_kinase"/>
</dbReference>
<gene>
    <name evidence="9" type="ORF">MJB10_09230</name>
</gene>
<sequence length="588" mass="67866">MISMRFKLAVARKSVLWRLFFGLVLVSIPFYGLTFLAASKASDVITKEVEMTNQSRLQFYVDFLEQEMQNVKQMMMALNNDVDVPLYYLQQSAAFSHEKYTLYQVIKSKMNIVYYSSNYISDVFLLLPETNKQITFNNGESDLDDRKRGILARHAASVQQTDHYVKQDTVSFSVSFPDQQTEQKVVSYVLGVEISQERILKALSSFRGNSDHQMLLINNQSKLLVGANQVPDSGKKVYEGIQQDPKLKTVTYQRENYMVQSDTSPDGLFTLVSYIPEKKILSPIYMLRYLFWLVFLGSLALFLLLSVLIYNQIHKPLRELVRLMRLVEGGNLQTSDLHVPNHEFGYVHRQYNRMVNQLRTLIQEVLESKIQLQQAQLKQLQSQINPHFLFNCFYIGYRMAKSGETENVAKLCKYLGDYFRFVTHRSMHEVLLVDEVKYASIYLEIQKMRFTYKLDYAISMEDEASLAAVPGLILQPLVENAILHGIEKIDHPGMIEIKVKRLEGCVQVSVEDNGVGMGEEQKRQLRHQLEKSAHEPDHCGLWNVHWRLKHRFKGTEGLELLNRTDGSSGLVVRFTIPVMASEVQHEVS</sequence>
<keyword evidence="4" id="KW-0808">Transferase</keyword>
<keyword evidence="3" id="KW-0597">Phosphoprotein</keyword>
<dbReference type="PANTHER" id="PTHR34220">
    <property type="entry name" value="SENSOR HISTIDINE KINASE YPDA"/>
    <property type="match status" value="1"/>
</dbReference>
<evidence type="ECO:0000256" key="5">
    <source>
        <dbReference type="ARBA" id="ARBA00022777"/>
    </source>
</evidence>
<dbReference type="InterPro" id="IPR003660">
    <property type="entry name" value="HAMP_dom"/>
</dbReference>
<dbReference type="Pfam" id="PF06580">
    <property type="entry name" value="His_kinase"/>
    <property type="match status" value="1"/>
</dbReference>
<dbReference type="InterPro" id="IPR010559">
    <property type="entry name" value="Sig_transdc_His_kin_internal"/>
</dbReference>
<keyword evidence="2" id="KW-1003">Cell membrane</keyword>
<keyword evidence="6 7" id="KW-0472">Membrane</keyword>
<evidence type="ECO:0000256" key="2">
    <source>
        <dbReference type="ARBA" id="ARBA00022475"/>
    </source>
</evidence>
<evidence type="ECO:0000256" key="3">
    <source>
        <dbReference type="ARBA" id="ARBA00022553"/>
    </source>
</evidence>
<name>A0AA96LS80_9BACL</name>
<dbReference type="SUPFAM" id="SSF55874">
    <property type="entry name" value="ATPase domain of HSP90 chaperone/DNA topoisomerase II/histidine kinase"/>
    <property type="match status" value="1"/>
</dbReference>
<comment type="subcellular location">
    <subcellularLocation>
        <location evidence="1">Cell membrane</location>
        <topology evidence="1">Multi-pass membrane protein</topology>
    </subcellularLocation>
</comment>
<keyword evidence="7" id="KW-0812">Transmembrane</keyword>
<dbReference type="Gene3D" id="3.30.565.10">
    <property type="entry name" value="Histidine kinase-like ATPase, C-terminal domain"/>
    <property type="match status" value="1"/>
</dbReference>
<dbReference type="GO" id="GO:0005886">
    <property type="term" value="C:plasma membrane"/>
    <property type="evidence" value="ECO:0007669"/>
    <property type="project" value="UniProtKB-SubCell"/>
</dbReference>
<evidence type="ECO:0000313" key="10">
    <source>
        <dbReference type="Proteomes" id="UP001304650"/>
    </source>
</evidence>
<reference evidence="9" key="1">
    <citation type="submission" date="2022-02" db="EMBL/GenBank/DDBJ databases">
        <title>Paenibacillus sp. MBLB1832 Whole Genome Shotgun Sequencing.</title>
        <authorList>
            <person name="Hwang C.Y."/>
            <person name="Cho E.-S."/>
            <person name="Seo M.-J."/>
        </authorList>
    </citation>
    <scope>NUCLEOTIDE SEQUENCE</scope>
    <source>
        <strain evidence="9">MBLB1832</strain>
    </source>
</reference>
<evidence type="ECO:0000259" key="8">
    <source>
        <dbReference type="PROSITE" id="PS50885"/>
    </source>
</evidence>